<feature type="signal peptide" evidence="1">
    <location>
        <begin position="1"/>
        <end position="25"/>
    </location>
</feature>
<dbReference type="STRING" id="943816.AN217_21970"/>
<sequence length="245" mass="25204">MACGALKLRAMLVAAAVCPCPPLLVPEVAGGAAAEMDQARAACYDALGVLAAARPDLLCVLGPAEPAGRGPHSQGARGTLAGFGVPLEVSLGKGEPARRELPPSLTVGAWLLERTDWTCSPVEGLGIGEPLSRDRCQEAGRELAARADRVALLVMGDGSNCRTLKAPGYFDERAAAFDAEAARALSEADTAALLALDEELAYELKAAGRSSWQVLAGAGQGSDLAGKLLYDEAPYGVGYLVASWS</sequence>
<keyword evidence="1" id="KW-0732">Signal</keyword>
<protein>
    <submittedName>
        <fullName evidence="2">Uncharacterized protein</fullName>
    </submittedName>
</protein>
<keyword evidence="3" id="KW-1185">Reference proteome</keyword>
<organism evidence="2 3">
    <name type="scientific">Streptomyces qinglanensis</name>
    <dbReference type="NCBI Taxonomy" id="943816"/>
    <lineage>
        <taxon>Bacteria</taxon>
        <taxon>Bacillati</taxon>
        <taxon>Actinomycetota</taxon>
        <taxon>Actinomycetes</taxon>
        <taxon>Kitasatosporales</taxon>
        <taxon>Streptomycetaceae</taxon>
        <taxon>Streptomyces</taxon>
    </lineage>
</organism>
<dbReference type="SUPFAM" id="SSF53213">
    <property type="entry name" value="LigB-like"/>
    <property type="match status" value="1"/>
</dbReference>
<dbReference type="AlphaFoldDB" id="A0A1H9WQN3"/>
<dbReference type="Proteomes" id="UP000182841">
    <property type="component" value="Unassembled WGS sequence"/>
</dbReference>
<proteinExistence type="predicted"/>
<dbReference type="EMBL" id="FOGO01000019">
    <property type="protein sequence ID" value="SES35967.1"/>
    <property type="molecule type" value="Genomic_DNA"/>
</dbReference>
<dbReference type="CDD" id="cd07951">
    <property type="entry name" value="ED_3B_N_AMMECR1"/>
    <property type="match status" value="1"/>
</dbReference>
<name>A0A1H9WQN3_9ACTN</name>
<accession>A0A1H9WQN3</accession>
<gene>
    <name evidence="2" type="ORF">SAMN05421870_119101</name>
</gene>
<dbReference type="Gene3D" id="3.40.830.10">
    <property type="entry name" value="LigB-like"/>
    <property type="match status" value="1"/>
</dbReference>
<reference evidence="3" key="1">
    <citation type="submission" date="2016-10" db="EMBL/GenBank/DDBJ databases">
        <authorList>
            <person name="Varghese N."/>
            <person name="Submissions S."/>
        </authorList>
    </citation>
    <scope>NUCLEOTIDE SEQUENCE [LARGE SCALE GENOMIC DNA]</scope>
    <source>
        <strain evidence="3">CGMCC 4.6825</strain>
    </source>
</reference>
<evidence type="ECO:0000313" key="2">
    <source>
        <dbReference type="EMBL" id="SES35967.1"/>
    </source>
</evidence>
<evidence type="ECO:0000256" key="1">
    <source>
        <dbReference type="SAM" id="SignalP"/>
    </source>
</evidence>
<evidence type="ECO:0000313" key="3">
    <source>
        <dbReference type="Proteomes" id="UP000182841"/>
    </source>
</evidence>
<feature type="chain" id="PRO_5038465195" evidence="1">
    <location>
        <begin position="26"/>
        <end position="245"/>
    </location>
</feature>